<dbReference type="SUPFAM" id="SSF81296">
    <property type="entry name" value="E set domains"/>
    <property type="match status" value="1"/>
</dbReference>
<evidence type="ECO:0000256" key="3">
    <source>
        <dbReference type="ARBA" id="ARBA00022801"/>
    </source>
</evidence>
<reference evidence="7" key="1">
    <citation type="submission" date="2021-01" db="EMBL/GenBank/DDBJ databases">
        <title>Genomic Encyclopedia of Type Strains, Phase IV (KMG-IV): sequencing the most valuable type-strain genomes for metagenomic binning, comparative biology and taxonomic classification.</title>
        <authorList>
            <person name="Goeker M."/>
        </authorList>
    </citation>
    <scope>NUCLEOTIDE SEQUENCE</scope>
    <source>
        <strain evidence="7">DSM 23230</strain>
    </source>
</reference>
<dbReference type="InterPro" id="IPR017853">
    <property type="entry name" value="GH"/>
</dbReference>
<comment type="similarity">
    <text evidence="1">Belongs to the glycosyl hydrolase 13 family.</text>
</comment>
<dbReference type="SUPFAM" id="SSF51445">
    <property type="entry name" value="(Trans)glycosidases"/>
    <property type="match status" value="1"/>
</dbReference>
<dbReference type="Gene3D" id="3.20.20.80">
    <property type="entry name" value="Glycosidases"/>
    <property type="match status" value="1"/>
</dbReference>
<accession>A0A939BQQ5</accession>
<evidence type="ECO:0000256" key="2">
    <source>
        <dbReference type="ARBA" id="ARBA00022729"/>
    </source>
</evidence>
<organism evidence="7 8">
    <name type="scientific">Halanaerobacter jeridensis</name>
    <dbReference type="NCBI Taxonomy" id="706427"/>
    <lineage>
        <taxon>Bacteria</taxon>
        <taxon>Bacillati</taxon>
        <taxon>Bacillota</taxon>
        <taxon>Clostridia</taxon>
        <taxon>Halanaerobiales</taxon>
        <taxon>Halobacteroidaceae</taxon>
        <taxon>Halanaerobacter</taxon>
    </lineage>
</organism>
<evidence type="ECO:0000256" key="5">
    <source>
        <dbReference type="ARBA" id="ARBA00023295"/>
    </source>
</evidence>
<evidence type="ECO:0000313" key="8">
    <source>
        <dbReference type="Proteomes" id="UP000774000"/>
    </source>
</evidence>
<dbReference type="RefSeq" id="WP_204701378.1">
    <property type="nucleotide sequence ID" value="NZ_JAFBDQ010000006.1"/>
</dbReference>
<dbReference type="GO" id="GO:0005975">
    <property type="term" value="P:carbohydrate metabolic process"/>
    <property type="evidence" value="ECO:0007669"/>
    <property type="project" value="InterPro"/>
</dbReference>
<dbReference type="Pfam" id="PF00128">
    <property type="entry name" value="Alpha-amylase"/>
    <property type="match status" value="2"/>
</dbReference>
<evidence type="ECO:0000256" key="1">
    <source>
        <dbReference type="ARBA" id="ARBA00008061"/>
    </source>
</evidence>
<comment type="caution">
    <text evidence="7">The sequence shown here is derived from an EMBL/GenBank/DDBJ whole genome shotgun (WGS) entry which is preliminary data.</text>
</comment>
<dbReference type="AlphaFoldDB" id="A0A939BQQ5"/>
<evidence type="ECO:0000259" key="6">
    <source>
        <dbReference type="SMART" id="SM00642"/>
    </source>
</evidence>
<dbReference type="PANTHER" id="PTHR43002">
    <property type="entry name" value="GLYCOGEN DEBRANCHING ENZYME"/>
    <property type="match status" value="1"/>
</dbReference>
<keyword evidence="5" id="KW-0326">Glycosidase</keyword>
<evidence type="ECO:0000256" key="4">
    <source>
        <dbReference type="ARBA" id="ARBA00022837"/>
    </source>
</evidence>
<dbReference type="GO" id="GO:0016798">
    <property type="term" value="F:hydrolase activity, acting on glycosyl bonds"/>
    <property type="evidence" value="ECO:0007669"/>
    <property type="project" value="UniProtKB-KW"/>
</dbReference>
<dbReference type="EMBL" id="JAFBDQ010000006">
    <property type="protein sequence ID" value="MBM7556599.1"/>
    <property type="molecule type" value="Genomic_DNA"/>
</dbReference>
<dbReference type="Pfam" id="PF03714">
    <property type="entry name" value="PUD"/>
    <property type="match status" value="1"/>
</dbReference>
<gene>
    <name evidence="7" type="ORF">JOC47_001450</name>
</gene>
<keyword evidence="8" id="KW-1185">Reference proteome</keyword>
<dbReference type="Proteomes" id="UP000774000">
    <property type="component" value="Unassembled WGS sequence"/>
</dbReference>
<keyword evidence="4" id="KW-0106">Calcium</keyword>
<feature type="domain" description="Glycosyl hydrolase family 13 catalytic" evidence="6">
    <location>
        <begin position="279"/>
        <end position="630"/>
    </location>
</feature>
<dbReference type="InterPro" id="IPR014756">
    <property type="entry name" value="Ig_E-set"/>
</dbReference>
<sequence>MRKKVRIHYDNSDNFANPILWVWTQGTGSLEREFFPVGKDDYGYYYDVILNRSSFNFKFKDKKGEHTIWEADNSDRFYSANLGGEIWCKSNWHNIYTVKPATIKGDINDIYLSIKDLIPEDNFYLPTTDVADFNTKSLLGTHKLKDGTISFALFHPRAGRVYLGSNINGFKTPGYCEACNIEEEKFIELDLYCGYYDQPNIWWTRVDPQQFESEIDEIEYKFYVQGGTGGIERWVYDPYTRVYSKDYRRLNCQVVDPTSFNWSDDKWQTPSMSDLIIYELNVYGFTDGDSDIPLQDQSTFQGVISRIKSGYFSDLGVNTLALMPTSESWSSFGLGYDPCSFMSVEQDFGTPDDFRKLVNVAHKHGLAVIIDQVFNHTSNQFNPLWELIDDNSGSGGFYFSGSTQWGNRLATGKDEVDNMLIDSCKLFIEEYHVDGFRFDATHSYYLDHKLLYELHQEIKQGIKEDAIMIAENLPNQRDLNFSGVDGYAQWCDLFHDKMKALLREGRFRDWCTDTPDKLGDIFYFCRNQFAAHTNNVVNYSESHDETSVKYEVETNQIADCEIKDKKARLAMMATMTALGQPMIYMGQEFGINRDANDINVEKLTPDPNCPNPGDFYNPFYQWSQQLINLRKKYKALRISGFNPIETEQFRWLLGPWLKAEQGQGEKVIGWQTKDKDEGTEMFVLLNFANKELQFSLEFEEKNSTWSQIADLNKITDAKTEKLLKTANLLQVTEGSSEFKLPAYSGFIYKRVK</sequence>
<protein>
    <submittedName>
        <fullName evidence="7">1,4-alpha-glucan branching enzyme</fullName>
    </submittedName>
</protein>
<dbReference type="Gene3D" id="2.60.40.1110">
    <property type="match status" value="1"/>
</dbReference>
<name>A0A939BQQ5_9FIRM</name>
<dbReference type="GO" id="GO:0030246">
    <property type="term" value="F:carbohydrate binding"/>
    <property type="evidence" value="ECO:0007669"/>
    <property type="project" value="InterPro"/>
</dbReference>
<dbReference type="SUPFAM" id="SSF49452">
    <property type="entry name" value="Starch-binding domain-like"/>
    <property type="match status" value="1"/>
</dbReference>
<evidence type="ECO:0000313" key="7">
    <source>
        <dbReference type="EMBL" id="MBM7556599.1"/>
    </source>
</evidence>
<dbReference type="InterPro" id="IPR006047">
    <property type="entry name" value="GH13_cat_dom"/>
</dbReference>
<dbReference type="SMART" id="SM00642">
    <property type="entry name" value="Aamy"/>
    <property type="match status" value="1"/>
</dbReference>
<keyword evidence="3" id="KW-0378">Hydrolase</keyword>
<dbReference type="InterPro" id="IPR005323">
    <property type="entry name" value="CBM41_pullulanase"/>
</dbReference>
<dbReference type="InterPro" id="IPR013784">
    <property type="entry name" value="Carb-bd-like_fold"/>
</dbReference>
<keyword evidence="2" id="KW-0732">Signal</keyword>
<proteinExistence type="inferred from homology"/>